<reference evidence="10" key="1">
    <citation type="submission" date="2016-10" db="EMBL/GenBank/DDBJ databases">
        <authorList>
            <person name="Varghese N."/>
            <person name="Submissions S."/>
        </authorList>
    </citation>
    <scope>NUCLEOTIDE SEQUENCE [LARGE SCALE GENOMIC DNA]</scope>
    <source>
        <strain evidence="10">DSM 22329</strain>
    </source>
</reference>
<dbReference type="OrthoDB" id="3782574at2"/>
<keyword evidence="10" id="KW-1185">Reference proteome</keyword>
<dbReference type="InterPro" id="IPR052017">
    <property type="entry name" value="TSUP"/>
</dbReference>
<evidence type="ECO:0000256" key="7">
    <source>
        <dbReference type="ARBA" id="ARBA00023136"/>
    </source>
</evidence>
<evidence type="ECO:0000313" key="10">
    <source>
        <dbReference type="Proteomes" id="UP000199077"/>
    </source>
</evidence>
<keyword evidence="7 8" id="KW-0472">Membrane</keyword>
<evidence type="ECO:0000256" key="1">
    <source>
        <dbReference type="ARBA" id="ARBA00004651"/>
    </source>
</evidence>
<keyword evidence="6 8" id="KW-1133">Transmembrane helix</keyword>
<feature type="transmembrane region" description="Helical" evidence="8">
    <location>
        <begin position="137"/>
        <end position="154"/>
    </location>
</feature>
<evidence type="ECO:0000256" key="2">
    <source>
        <dbReference type="ARBA" id="ARBA00009142"/>
    </source>
</evidence>
<feature type="transmembrane region" description="Helical" evidence="8">
    <location>
        <begin position="240"/>
        <end position="260"/>
    </location>
</feature>
<name>A0A1H0NZH2_9MICO</name>
<dbReference type="InterPro" id="IPR002781">
    <property type="entry name" value="TM_pro_TauE-like"/>
</dbReference>
<feature type="transmembrane region" description="Helical" evidence="8">
    <location>
        <begin position="190"/>
        <end position="207"/>
    </location>
</feature>
<keyword evidence="4 8" id="KW-1003">Cell membrane</keyword>
<dbReference type="Pfam" id="PF01925">
    <property type="entry name" value="TauE"/>
    <property type="match status" value="1"/>
</dbReference>
<comment type="similarity">
    <text evidence="2 8">Belongs to the 4-toluene sulfonate uptake permease (TSUP) (TC 2.A.102) family.</text>
</comment>
<evidence type="ECO:0000256" key="5">
    <source>
        <dbReference type="ARBA" id="ARBA00022692"/>
    </source>
</evidence>
<keyword evidence="3" id="KW-0813">Transport</keyword>
<comment type="subcellular location">
    <subcellularLocation>
        <location evidence="1 8">Cell membrane</location>
        <topology evidence="1 8">Multi-pass membrane protein</topology>
    </subcellularLocation>
</comment>
<feature type="transmembrane region" description="Helical" evidence="8">
    <location>
        <begin position="213"/>
        <end position="233"/>
    </location>
</feature>
<keyword evidence="5 8" id="KW-0812">Transmembrane</keyword>
<dbReference type="RefSeq" id="WP_091782540.1">
    <property type="nucleotide sequence ID" value="NZ_LT629711.1"/>
</dbReference>
<evidence type="ECO:0000256" key="8">
    <source>
        <dbReference type="RuleBase" id="RU363041"/>
    </source>
</evidence>
<proteinExistence type="inferred from homology"/>
<accession>A0A1H0NZH2</accession>
<gene>
    <name evidence="9" type="ORF">SAMN04489867_1089</name>
</gene>
<evidence type="ECO:0000256" key="6">
    <source>
        <dbReference type="ARBA" id="ARBA00022989"/>
    </source>
</evidence>
<dbReference type="Proteomes" id="UP000199077">
    <property type="component" value="Chromosome I"/>
</dbReference>
<evidence type="ECO:0000256" key="3">
    <source>
        <dbReference type="ARBA" id="ARBA00022448"/>
    </source>
</evidence>
<dbReference type="AlphaFoldDB" id="A0A1H0NZH2"/>
<dbReference type="PANTHER" id="PTHR30269:SF0">
    <property type="entry name" value="MEMBRANE TRANSPORTER PROTEIN YFCA-RELATED"/>
    <property type="match status" value="1"/>
</dbReference>
<sequence>MSFLEALGVFLAGLAAGTINTVVGSGTLITFPTLLFFGYSPLTANMSNNIGLVGGGVTGSWGYRHELKGAGPAIRRLVPMSLAGGITGAVLLRVLPASAFTAIVPVLITVGVLLVVFGPTIQRRAVARRGEDEVHPVHRGGATAILLMTSVFVAGVYGGYFGAAQGVILMGVLSVLSSEPLQRLNGYKNVLALVVNTVAALVFVVVGHDLIDWWVVLLIAVGSLLGGVVGSTVGRRLPPIVLRGLIVCIGIVGIVKIVWFS</sequence>
<evidence type="ECO:0000256" key="4">
    <source>
        <dbReference type="ARBA" id="ARBA00022475"/>
    </source>
</evidence>
<evidence type="ECO:0000313" key="9">
    <source>
        <dbReference type="EMBL" id="SDO98009.1"/>
    </source>
</evidence>
<dbReference type="PANTHER" id="PTHR30269">
    <property type="entry name" value="TRANSMEMBRANE PROTEIN YFCA"/>
    <property type="match status" value="1"/>
</dbReference>
<dbReference type="EMBL" id="LT629711">
    <property type="protein sequence ID" value="SDO98009.1"/>
    <property type="molecule type" value="Genomic_DNA"/>
</dbReference>
<protein>
    <recommendedName>
        <fullName evidence="8">Probable membrane transporter protein</fullName>
    </recommendedName>
</protein>
<organism evidence="9 10">
    <name type="scientific">Pedococcus dokdonensis</name>
    <dbReference type="NCBI Taxonomy" id="443156"/>
    <lineage>
        <taxon>Bacteria</taxon>
        <taxon>Bacillati</taxon>
        <taxon>Actinomycetota</taxon>
        <taxon>Actinomycetes</taxon>
        <taxon>Micrococcales</taxon>
        <taxon>Intrasporangiaceae</taxon>
        <taxon>Pedococcus</taxon>
    </lineage>
</organism>
<feature type="transmembrane region" description="Helical" evidence="8">
    <location>
        <begin position="97"/>
        <end position="117"/>
    </location>
</feature>
<dbReference type="STRING" id="443156.SAMN04489867_1089"/>
<dbReference type="GO" id="GO:0005886">
    <property type="term" value="C:plasma membrane"/>
    <property type="evidence" value="ECO:0007669"/>
    <property type="project" value="UniProtKB-SubCell"/>
</dbReference>